<evidence type="ECO:0000256" key="3">
    <source>
        <dbReference type="ARBA" id="ARBA00022960"/>
    </source>
</evidence>
<proteinExistence type="inferred from homology"/>
<dbReference type="GO" id="GO:0005886">
    <property type="term" value="C:plasma membrane"/>
    <property type="evidence" value="ECO:0007669"/>
    <property type="project" value="TreeGrafter"/>
</dbReference>
<evidence type="ECO:0000313" key="9">
    <source>
        <dbReference type="Proteomes" id="UP000654279"/>
    </source>
</evidence>
<dbReference type="RefSeq" id="WP_249285034.1">
    <property type="nucleotide sequence ID" value="NZ_JACRSO010000002.1"/>
</dbReference>
<evidence type="ECO:0000256" key="5">
    <source>
        <dbReference type="PIRNR" id="PIRNR038471"/>
    </source>
</evidence>
<keyword evidence="6" id="KW-0175">Coiled coil</keyword>
<accession>A0A926D0T7</accession>
<feature type="coiled-coil region" evidence="6">
    <location>
        <begin position="79"/>
        <end position="123"/>
    </location>
</feature>
<evidence type="ECO:0000259" key="7">
    <source>
        <dbReference type="Pfam" id="PF04085"/>
    </source>
</evidence>
<comment type="similarity">
    <text evidence="1 5">Belongs to the MreC family.</text>
</comment>
<evidence type="ECO:0000256" key="4">
    <source>
        <dbReference type="ARBA" id="ARBA00032089"/>
    </source>
</evidence>
<dbReference type="InterPro" id="IPR042177">
    <property type="entry name" value="Cell/Rod_1"/>
</dbReference>
<dbReference type="PIRSF" id="PIRSF038471">
    <property type="entry name" value="MreC"/>
    <property type="match status" value="1"/>
</dbReference>
<dbReference type="Pfam" id="PF04085">
    <property type="entry name" value="MreC"/>
    <property type="match status" value="1"/>
</dbReference>
<sequence length="292" mass="32374">MRQRKTRANGPVRKRKKWPWLVTAGIIVALIGAMAVPGIRNGPIGQVVGRTIAPLQEAYAYVEGQVRDWFTMMDENNTLLRENQRMKAENDEIATLRQQLEELKQENQRLRGLERAADSIDDMEFMQASIIAKSPESWYATVVINRGSQDGVEKNMAVITGDGLLGRVISVSDTHSQVLTILDGRSALSVMVERTRDNGVLKGQMLLGSEESYCRLLYLQDDSDLVPGDRIVTTQLDGLLPRGLVVGEVVEVARTEGDERYALVKPSADISRAEDVLVVLTRPESAGITIDE</sequence>
<dbReference type="EMBL" id="JACRSO010000002">
    <property type="protein sequence ID" value="MBC8529153.1"/>
    <property type="molecule type" value="Genomic_DNA"/>
</dbReference>
<dbReference type="InterPro" id="IPR007221">
    <property type="entry name" value="MreC"/>
</dbReference>
<feature type="domain" description="Rod shape-determining protein MreC beta-barrel core" evidence="7">
    <location>
        <begin position="130"/>
        <end position="279"/>
    </location>
</feature>
<evidence type="ECO:0000313" key="8">
    <source>
        <dbReference type="EMBL" id="MBC8529153.1"/>
    </source>
</evidence>
<dbReference type="PANTHER" id="PTHR34138:SF1">
    <property type="entry name" value="CELL SHAPE-DETERMINING PROTEIN MREC"/>
    <property type="match status" value="1"/>
</dbReference>
<evidence type="ECO:0000256" key="1">
    <source>
        <dbReference type="ARBA" id="ARBA00009369"/>
    </source>
</evidence>
<comment type="caution">
    <text evidence="8">The sequence shown here is derived from an EMBL/GenBank/DDBJ whole genome shotgun (WGS) entry which is preliminary data.</text>
</comment>
<reference evidence="8" key="1">
    <citation type="submission" date="2020-08" db="EMBL/GenBank/DDBJ databases">
        <title>Genome public.</title>
        <authorList>
            <person name="Liu C."/>
            <person name="Sun Q."/>
        </authorList>
    </citation>
    <scope>NUCLEOTIDE SEQUENCE</scope>
    <source>
        <strain evidence="8">NSJ-44</strain>
    </source>
</reference>
<dbReference type="NCBIfam" id="TIGR00219">
    <property type="entry name" value="mreC"/>
    <property type="match status" value="1"/>
</dbReference>
<dbReference type="Proteomes" id="UP000654279">
    <property type="component" value="Unassembled WGS sequence"/>
</dbReference>
<dbReference type="AlphaFoldDB" id="A0A926D0T7"/>
<gene>
    <name evidence="8" type="primary">mreC</name>
    <name evidence="8" type="ORF">H8699_06905</name>
</gene>
<keyword evidence="3 5" id="KW-0133">Cell shape</keyword>
<dbReference type="Gene3D" id="2.40.10.350">
    <property type="entry name" value="Rod shape-determining protein MreC, domain 2"/>
    <property type="match status" value="1"/>
</dbReference>
<evidence type="ECO:0000256" key="6">
    <source>
        <dbReference type="SAM" id="Coils"/>
    </source>
</evidence>
<protein>
    <recommendedName>
        <fullName evidence="2 5">Cell shape-determining protein MreC</fullName>
    </recommendedName>
    <alternativeName>
        <fullName evidence="4 5">Cell shape protein MreC</fullName>
    </alternativeName>
</protein>
<evidence type="ECO:0000256" key="2">
    <source>
        <dbReference type="ARBA" id="ARBA00013855"/>
    </source>
</evidence>
<name>A0A926D0T7_9FIRM</name>
<organism evidence="8 9">
    <name type="scientific">Luoshenia tenuis</name>
    <dbReference type="NCBI Taxonomy" id="2763654"/>
    <lineage>
        <taxon>Bacteria</taxon>
        <taxon>Bacillati</taxon>
        <taxon>Bacillota</taxon>
        <taxon>Clostridia</taxon>
        <taxon>Christensenellales</taxon>
        <taxon>Christensenellaceae</taxon>
        <taxon>Luoshenia</taxon>
    </lineage>
</organism>
<dbReference type="Gene3D" id="2.40.10.340">
    <property type="entry name" value="Rod shape-determining protein MreC, domain 1"/>
    <property type="match status" value="1"/>
</dbReference>
<dbReference type="InterPro" id="IPR042175">
    <property type="entry name" value="Cell/Rod_MreC_2"/>
</dbReference>
<dbReference type="InterPro" id="IPR055342">
    <property type="entry name" value="MreC_beta-barrel_core"/>
</dbReference>
<keyword evidence="9" id="KW-1185">Reference proteome</keyword>
<dbReference type="PANTHER" id="PTHR34138">
    <property type="entry name" value="CELL SHAPE-DETERMINING PROTEIN MREC"/>
    <property type="match status" value="1"/>
</dbReference>
<comment type="function">
    <text evidence="5">Involved in formation and maintenance of cell shape.</text>
</comment>
<dbReference type="GO" id="GO:0008360">
    <property type="term" value="P:regulation of cell shape"/>
    <property type="evidence" value="ECO:0007669"/>
    <property type="project" value="UniProtKB-KW"/>
</dbReference>